<evidence type="ECO:0000313" key="5">
    <source>
        <dbReference type="Proteomes" id="UP001056535"/>
    </source>
</evidence>
<dbReference type="EMBL" id="CP099490">
    <property type="protein sequence ID" value="USQ75468.1"/>
    <property type="molecule type" value="Genomic_DNA"/>
</dbReference>
<feature type="region of interest" description="Disordered" evidence="1">
    <location>
        <begin position="302"/>
        <end position="328"/>
    </location>
</feature>
<gene>
    <name evidence="4" type="ORF">NF557_12685</name>
</gene>
<keyword evidence="5" id="KW-1185">Reference proteome</keyword>
<evidence type="ECO:0000313" key="4">
    <source>
        <dbReference type="EMBL" id="USQ75468.1"/>
    </source>
</evidence>
<evidence type="ECO:0000259" key="3">
    <source>
        <dbReference type="Pfam" id="PF23771"/>
    </source>
</evidence>
<dbReference type="InterPro" id="IPR055592">
    <property type="entry name" value="DUF7168"/>
</dbReference>
<sequence>MSAATAGGHRTGDPGTRFDQLLEQVWDRGWEPLDLHRLLVRDGDPVATSLLGDLVAANLARYSAVTVEDRWHTQVEEIGASVWWGPADDPVAARADRAKGGWAAVSKAGIRLERTMLLLPQIERLSARPGSARPHSAPGPDVDQRLLTKVRMMLAKAEATTFPAEAETFTAAAQKLMSRHSIDRAMLDQSSGRGDGATAIRLGVDRPYESARFQLISTIARANRCTAVWQKGLGFSTVVGFPTDLRAVELLFTSLMVQATAAMTAQGSREDWSGRSRTRSFRNSFLTAYAVRIGERLDAAAREAQVESESQWGDDPGPSGPGGEGRSDRTALVRVLAQRDQEVEDAVAQRFPRLRHTRSRATFDEEGWSSGTSAADRADLGAPGRLGRTGN</sequence>
<evidence type="ECO:0000256" key="1">
    <source>
        <dbReference type="SAM" id="MobiDB-lite"/>
    </source>
</evidence>
<dbReference type="RefSeq" id="WP_252619893.1">
    <property type="nucleotide sequence ID" value="NZ_CP099490.1"/>
</dbReference>
<protein>
    <submittedName>
        <fullName evidence="4">DUF2786 domain-containing protein</fullName>
    </submittedName>
</protein>
<feature type="domain" description="DUF7168" evidence="3">
    <location>
        <begin position="214"/>
        <end position="306"/>
    </location>
</feature>
<evidence type="ECO:0000259" key="2">
    <source>
        <dbReference type="Pfam" id="PF10979"/>
    </source>
</evidence>
<proteinExistence type="predicted"/>
<dbReference type="Pfam" id="PF10979">
    <property type="entry name" value="DUF2786"/>
    <property type="match status" value="1"/>
</dbReference>
<feature type="region of interest" description="Disordered" evidence="1">
    <location>
        <begin position="347"/>
        <end position="391"/>
    </location>
</feature>
<organism evidence="4 5">
    <name type="scientific">Ornithinimicrobium cryptoxanthini</name>
    <dbReference type="NCBI Taxonomy" id="2934161"/>
    <lineage>
        <taxon>Bacteria</taxon>
        <taxon>Bacillati</taxon>
        <taxon>Actinomycetota</taxon>
        <taxon>Actinomycetes</taxon>
        <taxon>Micrococcales</taxon>
        <taxon>Ornithinimicrobiaceae</taxon>
        <taxon>Ornithinimicrobium</taxon>
    </lineage>
</organism>
<feature type="domain" description="DUF2786" evidence="2">
    <location>
        <begin position="145"/>
        <end position="184"/>
    </location>
</feature>
<dbReference type="Proteomes" id="UP001056535">
    <property type="component" value="Chromosome"/>
</dbReference>
<reference evidence="4" key="1">
    <citation type="submission" date="2022-06" db="EMBL/GenBank/DDBJ databases">
        <title>Ornithinimicrobium JY.X270.</title>
        <authorList>
            <person name="Huang Y."/>
        </authorList>
    </citation>
    <scope>NUCLEOTIDE SEQUENCE</scope>
    <source>
        <strain evidence="4">JY.X270</strain>
    </source>
</reference>
<dbReference type="Pfam" id="PF23771">
    <property type="entry name" value="DUF7168"/>
    <property type="match status" value="1"/>
</dbReference>
<accession>A0ABY4YGJ7</accession>
<name>A0ABY4YGJ7_9MICO</name>
<dbReference type="InterPro" id="IPR024498">
    <property type="entry name" value="DUF2786"/>
</dbReference>